<comment type="subcellular location">
    <subcellularLocation>
        <location evidence="1">Cytoplasm</location>
    </subcellularLocation>
    <subcellularLocation>
        <location evidence="2">Secreted</location>
    </subcellularLocation>
</comment>
<sequence>MARAHAGLGMEGAGGGGGVGVGVGVGGSSKRTLPYSRWSYDSVLDDEGSTLRQQKLERQRALLEQKQKKKRQEPLMVQSNPDSRARTRRARQSEEQAPLVESYLNSNSSTSYNGISSSMNFDEEEEEEDEEDDEEDSSSSSQLNTNARPGSATSKKSNKETASAPSPSGQAPLIEVEDLEEFALRPAPQGITIKCRITRDKKGMDRGMYPTYYLHMEREDGKKVFLLAGRKRKKSKTSNYLISVDPTDLSRGGESFVGKLRSNLMGTKFTVYNNGVNPMKTSSSNLEGANIRQELAAICYETNVLGFKGPRKMSVIIPGMSMVHERVSIRPRNEQETLMARWLSKSTDTVIELHNKTPVWNDDTQSYVLNFHGRVTQASVKNFQIIHANDPDYIVMQFGRVAEDVFTMDYNYPMCVLQAFAIALSSFDSKLACGN</sequence>
<evidence type="ECO:0000313" key="9">
    <source>
        <dbReference type="Proteomes" id="UP000515140"/>
    </source>
</evidence>
<dbReference type="PANTHER" id="PTHR16517">
    <property type="entry name" value="TUBBY-RELATED"/>
    <property type="match status" value="1"/>
</dbReference>
<dbReference type="GO" id="GO:0005737">
    <property type="term" value="C:cytoplasm"/>
    <property type="evidence" value="ECO:0007669"/>
    <property type="project" value="UniProtKB-SubCell"/>
</dbReference>
<feature type="region of interest" description="Disordered" evidence="6">
    <location>
        <begin position="1"/>
        <end position="37"/>
    </location>
</feature>
<proteinExistence type="inferred from homology"/>
<feature type="region of interest" description="Disordered" evidence="6">
    <location>
        <begin position="60"/>
        <end position="172"/>
    </location>
</feature>
<organism evidence="9 10">
    <name type="scientific">Phascolarctos cinereus</name>
    <name type="common">Koala</name>
    <dbReference type="NCBI Taxonomy" id="38626"/>
    <lineage>
        <taxon>Eukaryota</taxon>
        <taxon>Metazoa</taxon>
        <taxon>Chordata</taxon>
        <taxon>Craniata</taxon>
        <taxon>Vertebrata</taxon>
        <taxon>Euteleostomi</taxon>
        <taxon>Mammalia</taxon>
        <taxon>Metatheria</taxon>
        <taxon>Diprotodontia</taxon>
        <taxon>Phascolarctidae</taxon>
        <taxon>Phascolarctos</taxon>
    </lineage>
</organism>
<evidence type="ECO:0000256" key="2">
    <source>
        <dbReference type="ARBA" id="ARBA00004613"/>
    </source>
</evidence>
<dbReference type="GeneID" id="110221114"/>
<protein>
    <submittedName>
        <fullName evidence="10">Tubby protein homolog isoform X9</fullName>
    </submittedName>
</protein>
<evidence type="ECO:0000259" key="7">
    <source>
        <dbReference type="Pfam" id="PF01167"/>
    </source>
</evidence>
<keyword evidence="4" id="KW-0963">Cytoplasm</keyword>
<feature type="compositionally biased region" description="Low complexity" evidence="6">
    <location>
        <begin position="102"/>
        <end position="120"/>
    </location>
</feature>
<evidence type="ECO:0000259" key="8">
    <source>
        <dbReference type="Pfam" id="PF16322"/>
    </source>
</evidence>
<name>A0A6P5LYP6_PHACI</name>
<dbReference type="Pfam" id="PF16322">
    <property type="entry name" value="Tub_N"/>
    <property type="match status" value="1"/>
</dbReference>
<dbReference type="AlphaFoldDB" id="A0A6P5LYP6"/>
<dbReference type="RefSeq" id="XP_020861176.1">
    <property type="nucleotide sequence ID" value="XM_021005517.1"/>
</dbReference>
<dbReference type="FunFam" id="3.20.90.10:FF:000001">
    <property type="entry name" value="Tubby-like protein"/>
    <property type="match status" value="1"/>
</dbReference>
<dbReference type="GO" id="GO:0061512">
    <property type="term" value="P:protein localization to cilium"/>
    <property type="evidence" value="ECO:0007669"/>
    <property type="project" value="TreeGrafter"/>
</dbReference>
<evidence type="ECO:0000256" key="5">
    <source>
        <dbReference type="ARBA" id="ARBA00022525"/>
    </source>
</evidence>
<evidence type="ECO:0000256" key="3">
    <source>
        <dbReference type="ARBA" id="ARBA00007129"/>
    </source>
</evidence>
<evidence type="ECO:0000256" key="6">
    <source>
        <dbReference type="SAM" id="MobiDB-lite"/>
    </source>
</evidence>
<feature type="compositionally biased region" description="Gly residues" evidence="6">
    <location>
        <begin position="9"/>
        <end position="27"/>
    </location>
</feature>
<dbReference type="GO" id="GO:0005929">
    <property type="term" value="C:cilium"/>
    <property type="evidence" value="ECO:0007669"/>
    <property type="project" value="TreeGrafter"/>
</dbReference>
<gene>
    <name evidence="10" type="primary">TUB</name>
</gene>
<comment type="similarity">
    <text evidence="3">Belongs to the TUB family.</text>
</comment>
<evidence type="ECO:0000256" key="4">
    <source>
        <dbReference type="ARBA" id="ARBA00022490"/>
    </source>
</evidence>
<evidence type="ECO:0000256" key="1">
    <source>
        <dbReference type="ARBA" id="ARBA00004496"/>
    </source>
</evidence>
<reference evidence="10" key="1">
    <citation type="submission" date="2025-08" db="UniProtKB">
        <authorList>
            <consortium name="RefSeq"/>
        </authorList>
    </citation>
    <scope>IDENTIFICATION</scope>
    <source>
        <tissue evidence="10">Spleen</tissue>
    </source>
</reference>
<dbReference type="InterPro" id="IPR005398">
    <property type="entry name" value="Tubby_N"/>
</dbReference>
<dbReference type="InterPro" id="IPR000007">
    <property type="entry name" value="Tubby_C"/>
</dbReference>
<dbReference type="PRINTS" id="PR01574">
    <property type="entry name" value="TUBBYPROTEIN"/>
</dbReference>
<evidence type="ECO:0000313" key="10">
    <source>
        <dbReference type="RefSeq" id="XP_020861176.1"/>
    </source>
</evidence>
<keyword evidence="5" id="KW-0964">Secreted</keyword>
<keyword evidence="9" id="KW-1185">Reference proteome</keyword>
<dbReference type="SUPFAM" id="SSF54518">
    <property type="entry name" value="Tubby C-terminal domain-like"/>
    <property type="match status" value="1"/>
</dbReference>
<feature type="compositionally biased region" description="Polar residues" evidence="6">
    <location>
        <begin position="142"/>
        <end position="169"/>
    </location>
</feature>
<dbReference type="PRINTS" id="PR01573">
    <property type="entry name" value="SUPERTUBBY"/>
</dbReference>
<feature type="compositionally biased region" description="Acidic residues" evidence="6">
    <location>
        <begin position="121"/>
        <end position="137"/>
    </location>
</feature>
<feature type="domain" description="Tubby N-terminal" evidence="8">
    <location>
        <begin position="58"/>
        <end position="113"/>
    </location>
</feature>
<dbReference type="PROSITE" id="PS01200">
    <property type="entry name" value="TUB_1"/>
    <property type="match status" value="1"/>
</dbReference>
<feature type="domain" description="Tubby C-terminal" evidence="7">
    <location>
        <begin position="185"/>
        <end position="429"/>
    </location>
</feature>
<dbReference type="CTD" id="7275"/>
<accession>A0A6P5LYP6</accession>
<dbReference type="Gene3D" id="3.20.90.10">
    <property type="entry name" value="Tubby Protein, Chain A"/>
    <property type="match status" value="1"/>
</dbReference>
<dbReference type="InterPro" id="IPR025659">
    <property type="entry name" value="Tubby-like_C"/>
</dbReference>
<dbReference type="PANTHER" id="PTHR16517:SF20">
    <property type="entry name" value="TUBBY PROTEIN HOMOLOG"/>
    <property type="match status" value="1"/>
</dbReference>
<dbReference type="Proteomes" id="UP000515140">
    <property type="component" value="Unplaced"/>
</dbReference>
<dbReference type="GO" id="GO:0005576">
    <property type="term" value="C:extracellular region"/>
    <property type="evidence" value="ECO:0007669"/>
    <property type="project" value="UniProtKB-SubCell"/>
</dbReference>
<dbReference type="Pfam" id="PF01167">
    <property type="entry name" value="Tub"/>
    <property type="match status" value="1"/>
</dbReference>
<dbReference type="InterPro" id="IPR018066">
    <property type="entry name" value="Tubby_C_CS"/>
</dbReference>